<dbReference type="RefSeq" id="WP_147361556.1">
    <property type="nucleotide sequence ID" value="NZ_QXDF01000002.1"/>
</dbReference>
<dbReference type="AlphaFoldDB" id="A0A397PPS4"/>
<organism evidence="2 3">
    <name type="scientific">Dichotomicrobium thermohalophilum</name>
    <dbReference type="NCBI Taxonomy" id="933063"/>
    <lineage>
        <taxon>Bacteria</taxon>
        <taxon>Pseudomonadati</taxon>
        <taxon>Pseudomonadota</taxon>
        <taxon>Alphaproteobacteria</taxon>
        <taxon>Hyphomicrobiales</taxon>
        <taxon>Hyphomicrobiaceae</taxon>
        <taxon>Dichotomicrobium</taxon>
    </lineage>
</organism>
<evidence type="ECO:0000313" key="2">
    <source>
        <dbReference type="EMBL" id="RIA47761.1"/>
    </source>
</evidence>
<accession>A0A397PPS4</accession>
<name>A0A397PPS4_9HYPH</name>
<protein>
    <submittedName>
        <fullName evidence="2">Uncharacterized protein</fullName>
    </submittedName>
</protein>
<gene>
    <name evidence="2" type="ORF">BXY53_2328</name>
</gene>
<feature type="region of interest" description="Disordered" evidence="1">
    <location>
        <begin position="1"/>
        <end position="21"/>
    </location>
</feature>
<evidence type="ECO:0000256" key="1">
    <source>
        <dbReference type="SAM" id="MobiDB-lite"/>
    </source>
</evidence>
<dbReference type="Proteomes" id="UP000266273">
    <property type="component" value="Unassembled WGS sequence"/>
</dbReference>
<reference evidence="2 3" key="1">
    <citation type="submission" date="2018-08" db="EMBL/GenBank/DDBJ databases">
        <title>Genomic Encyclopedia of Archaeal and Bacterial Type Strains, Phase II (KMG-II): from individual species to whole genera.</title>
        <authorList>
            <person name="Goeker M."/>
        </authorList>
    </citation>
    <scope>NUCLEOTIDE SEQUENCE [LARGE SCALE GENOMIC DNA]</scope>
    <source>
        <strain evidence="2 3">DSM 5002</strain>
    </source>
</reference>
<comment type="caution">
    <text evidence="2">The sequence shown here is derived from an EMBL/GenBank/DDBJ whole genome shotgun (WGS) entry which is preliminary data.</text>
</comment>
<evidence type="ECO:0000313" key="3">
    <source>
        <dbReference type="Proteomes" id="UP000266273"/>
    </source>
</evidence>
<keyword evidence="3" id="KW-1185">Reference proteome</keyword>
<dbReference type="EMBL" id="QXDF01000002">
    <property type="protein sequence ID" value="RIA47761.1"/>
    <property type="molecule type" value="Genomic_DNA"/>
</dbReference>
<dbReference type="OrthoDB" id="7917207at2"/>
<sequence length="93" mass="10387">MSRSTLNVARDQGEPTLEPEQKLTEAISRLNKHAANVDIAVYDEQNVSQYICDLLAELSSIASKANLVFLTYLIDVAHEEARIQAQSRQQSRA</sequence>
<proteinExistence type="predicted"/>